<proteinExistence type="predicted"/>
<organism evidence="1 2">
    <name type="scientific">Marinobacter aromaticivorans</name>
    <dbReference type="NCBI Taxonomy" id="1494078"/>
    <lineage>
        <taxon>Bacteria</taxon>
        <taxon>Pseudomonadati</taxon>
        <taxon>Pseudomonadota</taxon>
        <taxon>Gammaproteobacteria</taxon>
        <taxon>Pseudomonadales</taxon>
        <taxon>Marinobacteraceae</taxon>
        <taxon>Marinobacter</taxon>
    </lineage>
</organism>
<accession>A0ABW2IXU2</accession>
<comment type="caution">
    <text evidence="1">The sequence shown here is derived from an EMBL/GenBank/DDBJ whole genome shotgun (WGS) entry which is preliminary data.</text>
</comment>
<dbReference type="EMBL" id="JBHTBD010000007">
    <property type="protein sequence ID" value="MFC7296069.1"/>
    <property type="molecule type" value="Genomic_DNA"/>
</dbReference>
<evidence type="ECO:0000313" key="1">
    <source>
        <dbReference type="EMBL" id="MFC7296069.1"/>
    </source>
</evidence>
<sequence>MRTITIELPDNTPIISLMQFAAQIKCDMKLVEHNRFRFSPAEGQSNVVRMQSRPRAVNAQTGPGAA</sequence>
<keyword evidence="2" id="KW-1185">Reference proteome</keyword>
<evidence type="ECO:0000313" key="2">
    <source>
        <dbReference type="Proteomes" id="UP001596506"/>
    </source>
</evidence>
<reference evidence="2" key="1">
    <citation type="journal article" date="2019" name="Int. J. Syst. Evol. Microbiol.">
        <title>The Global Catalogue of Microorganisms (GCM) 10K type strain sequencing project: providing services to taxonomists for standard genome sequencing and annotation.</title>
        <authorList>
            <consortium name="The Broad Institute Genomics Platform"/>
            <consortium name="The Broad Institute Genome Sequencing Center for Infectious Disease"/>
            <person name="Wu L."/>
            <person name="Ma J."/>
        </authorList>
    </citation>
    <scope>NUCLEOTIDE SEQUENCE [LARGE SCALE GENOMIC DNA]</scope>
    <source>
        <strain evidence="2">CCUG 60559</strain>
    </source>
</reference>
<gene>
    <name evidence="1" type="ORF">ACFQQA_15205</name>
</gene>
<protein>
    <submittedName>
        <fullName evidence="1">Uncharacterized protein</fullName>
    </submittedName>
</protein>
<dbReference type="Proteomes" id="UP001596506">
    <property type="component" value="Unassembled WGS sequence"/>
</dbReference>
<dbReference type="RefSeq" id="WP_100689420.1">
    <property type="nucleotide sequence ID" value="NZ_JBHTBD010000007.1"/>
</dbReference>
<name>A0ABW2IXU2_9GAMM</name>